<dbReference type="Proteomes" id="UP001163603">
    <property type="component" value="Chromosome 13"/>
</dbReference>
<proteinExistence type="predicted"/>
<accession>A0ACC0XA56</accession>
<sequence length="133" mass="13634">MQKSLPSTQQKRIVFSVPPSGMSGGQDNCGKGKNDSNENPIVLHLHASVAGRNGQRGTGNNPSRGGVTTIHDSSAVTAPDRGTPSGTGNNPSPGGVTTIHDSSAVAAPNQGTPRSVNNPQNLTFVPTQEQVNK</sequence>
<reference evidence="2" key="1">
    <citation type="journal article" date="2023" name="G3 (Bethesda)">
        <title>Genome assembly and association tests identify interacting loci associated with vigor, precocity, and sex in interspecific pistachio rootstocks.</title>
        <authorList>
            <person name="Palmer W."/>
            <person name="Jacygrad E."/>
            <person name="Sagayaradj S."/>
            <person name="Cavanaugh K."/>
            <person name="Han R."/>
            <person name="Bertier L."/>
            <person name="Beede B."/>
            <person name="Kafkas S."/>
            <person name="Golino D."/>
            <person name="Preece J."/>
            <person name="Michelmore R."/>
        </authorList>
    </citation>
    <scope>NUCLEOTIDE SEQUENCE [LARGE SCALE GENOMIC DNA]</scope>
</reference>
<protein>
    <submittedName>
        <fullName evidence="1">Uncharacterized protein</fullName>
    </submittedName>
</protein>
<name>A0ACC0XA56_9ROSI</name>
<evidence type="ECO:0000313" key="1">
    <source>
        <dbReference type="EMBL" id="KAJ0013847.1"/>
    </source>
</evidence>
<evidence type="ECO:0000313" key="2">
    <source>
        <dbReference type="Proteomes" id="UP001163603"/>
    </source>
</evidence>
<gene>
    <name evidence="1" type="ORF">Pint_21544</name>
</gene>
<dbReference type="EMBL" id="CM047748">
    <property type="protein sequence ID" value="KAJ0013847.1"/>
    <property type="molecule type" value="Genomic_DNA"/>
</dbReference>
<keyword evidence="2" id="KW-1185">Reference proteome</keyword>
<comment type="caution">
    <text evidence="1">The sequence shown here is derived from an EMBL/GenBank/DDBJ whole genome shotgun (WGS) entry which is preliminary data.</text>
</comment>
<organism evidence="1 2">
    <name type="scientific">Pistacia integerrima</name>
    <dbReference type="NCBI Taxonomy" id="434235"/>
    <lineage>
        <taxon>Eukaryota</taxon>
        <taxon>Viridiplantae</taxon>
        <taxon>Streptophyta</taxon>
        <taxon>Embryophyta</taxon>
        <taxon>Tracheophyta</taxon>
        <taxon>Spermatophyta</taxon>
        <taxon>Magnoliopsida</taxon>
        <taxon>eudicotyledons</taxon>
        <taxon>Gunneridae</taxon>
        <taxon>Pentapetalae</taxon>
        <taxon>rosids</taxon>
        <taxon>malvids</taxon>
        <taxon>Sapindales</taxon>
        <taxon>Anacardiaceae</taxon>
        <taxon>Pistacia</taxon>
    </lineage>
</organism>